<evidence type="ECO:0000256" key="5">
    <source>
        <dbReference type="ARBA" id="ARBA00023242"/>
    </source>
</evidence>
<feature type="region of interest" description="Disordered" evidence="6">
    <location>
        <begin position="60"/>
        <end position="81"/>
    </location>
</feature>
<evidence type="ECO:0000256" key="2">
    <source>
        <dbReference type="ARBA" id="ARBA00023015"/>
    </source>
</evidence>
<reference evidence="8" key="1">
    <citation type="journal article" date="2020" name="Stud. Mycol.">
        <title>101 Dothideomycetes genomes: a test case for predicting lifestyles and emergence of pathogens.</title>
        <authorList>
            <person name="Haridas S."/>
            <person name="Albert R."/>
            <person name="Binder M."/>
            <person name="Bloem J."/>
            <person name="Labutti K."/>
            <person name="Salamov A."/>
            <person name="Andreopoulos B."/>
            <person name="Baker S."/>
            <person name="Barry K."/>
            <person name="Bills G."/>
            <person name="Bluhm B."/>
            <person name="Cannon C."/>
            <person name="Castanera R."/>
            <person name="Culley D."/>
            <person name="Daum C."/>
            <person name="Ezra D."/>
            <person name="Gonzalez J."/>
            <person name="Henrissat B."/>
            <person name="Kuo A."/>
            <person name="Liang C."/>
            <person name="Lipzen A."/>
            <person name="Lutzoni F."/>
            <person name="Magnuson J."/>
            <person name="Mondo S."/>
            <person name="Nolan M."/>
            <person name="Ohm R."/>
            <person name="Pangilinan J."/>
            <person name="Park H.-J."/>
            <person name="Ramirez L."/>
            <person name="Alfaro M."/>
            <person name="Sun H."/>
            <person name="Tritt A."/>
            <person name="Yoshinaga Y."/>
            <person name="Zwiers L.-H."/>
            <person name="Turgeon B."/>
            <person name="Goodwin S."/>
            <person name="Spatafora J."/>
            <person name="Crous P."/>
            <person name="Grigoriev I."/>
        </authorList>
    </citation>
    <scope>NUCLEOTIDE SEQUENCE</scope>
    <source>
        <strain evidence="8">CBS 207.26</strain>
    </source>
</reference>
<keyword evidence="2" id="KW-0805">Transcription regulation</keyword>
<protein>
    <recommendedName>
        <fullName evidence="7">Xylanolytic transcriptional activator regulatory domain-containing protein</fullName>
    </recommendedName>
</protein>
<dbReference type="SMART" id="SM00906">
    <property type="entry name" value="Fungal_trans"/>
    <property type="match status" value="1"/>
</dbReference>
<dbReference type="OrthoDB" id="10031947at2759"/>
<dbReference type="CDD" id="cd12148">
    <property type="entry name" value="fungal_TF_MHR"/>
    <property type="match status" value="1"/>
</dbReference>
<keyword evidence="4" id="KW-0804">Transcription</keyword>
<dbReference type="Proteomes" id="UP000800200">
    <property type="component" value="Unassembled WGS sequence"/>
</dbReference>
<keyword evidence="5" id="KW-0539">Nucleus</keyword>
<dbReference type="EMBL" id="ML994617">
    <property type="protein sequence ID" value="KAF2191154.1"/>
    <property type="molecule type" value="Genomic_DNA"/>
</dbReference>
<evidence type="ECO:0000256" key="6">
    <source>
        <dbReference type="SAM" id="MobiDB-lite"/>
    </source>
</evidence>
<keyword evidence="3" id="KW-0238">DNA-binding</keyword>
<evidence type="ECO:0000256" key="3">
    <source>
        <dbReference type="ARBA" id="ARBA00023125"/>
    </source>
</evidence>
<feature type="compositionally biased region" description="Polar residues" evidence="6">
    <location>
        <begin position="63"/>
        <end position="81"/>
    </location>
</feature>
<keyword evidence="1" id="KW-0862">Zinc</keyword>
<evidence type="ECO:0000259" key="7">
    <source>
        <dbReference type="SMART" id="SM00906"/>
    </source>
</evidence>
<evidence type="ECO:0000313" key="9">
    <source>
        <dbReference type="Proteomes" id="UP000800200"/>
    </source>
</evidence>
<sequence length="605" mass="67187">MAPRSPLEDPRASTPPNFLGYLNPEAVLREQVHSVHERGKSTNSPIVPSIGQWVDGHEDGRQANLSVQPGASTSRLNETSPQTTQEVNVQKAHQAYLEAVGVSIVPPRKHQDALLEIYLAYVQPLLPIVDRNLFSARYAEGTEPRMLMQAICIVASKHASATPHLCLGDEPRLLSPREFSQRLYNAVITGLEAKLEKNRVVLIQVLALISLHCEGPDGAEQASMHLAQAIHHAHTFGLQFGHQWKNQRSDSLVNLEDLFWCLWSLDKINACTNGRPLIMHDRDNSLTKLPTDPEKRSSPFGVWLQISEMLDKVIDYYRPGRSVEETGWEGNDFLGFEEMVGDGEDKLEGPIMNLLSLYHHTMCMASHKSLSINDPVKSTPSYVRQSLSATRVISLLNAEPPELLPPLPLVPYALSVALSVVYRHFRQRRLKVHINRATDELKQCVILLNRLRNAWWSAGTMADLGIAVLNNADRNTRTANTPATVADHAHAHHSETKVEPPAVVPQQPPPGSSQWQPIDSSIDPRLQNQTPTPMTSLLNSLPTPTPGQHPTSSERADRAPLPSFDFSEASPDWLNFDAAFENFEGLLGSSGADLSNELFKPLNYE</sequence>
<organism evidence="8 9">
    <name type="scientific">Zopfia rhizophila CBS 207.26</name>
    <dbReference type="NCBI Taxonomy" id="1314779"/>
    <lineage>
        <taxon>Eukaryota</taxon>
        <taxon>Fungi</taxon>
        <taxon>Dikarya</taxon>
        <taxon>Ascomycota</taxon>
        <taxon>Pezizomycotina</taxon>
        <taxon>Dothideomycetes</taxon>
        <taxon>Dothideomycetes incertae sedis</taxon>
        <taxon>Zopfiaceae</taxon>
        <taxon>Zopfia</taxon>
    </lineage>
</organism>
<evidence type="ECO:0000256" key="1">
    <source>
        <dbReference type="ARBA" id="ARBA00022833"/>
    </source>
</evidence>
<dbReference type="AlphaFoldDB" id="A0A6A6EHH9"/>
<feature type="domain" description="Xylanolytic transcriptional activator regulatory" evidence="7">
    <location>
        <begin position="222"/>
        <end position="296"/>
    </location>
</feature>
<feature type="compositionally biased region" description="Basic and acidic residues" evidence="6">
    <location>
        <begin position="487"/>
        <end position="498"/>
    </location>
</feature>
<dbReference type="GO" id="GO:0006351">
    <property type="term" value="P:DNA-templated transcription"/>
    <property type="evidence" value="ECO:0007669"/>
    <property type="project" value="InterPro"/>
</dbReference>
<keyword evidence="9" id="KW-1185">Reference proteome</keyword>
<dbReference type="GO" id="GO:0008270">
    <property type="term" value="F:zinc ion binding"/>
    <property type="evidence" value="ECO:0007669"/>
    <property type="project" value="InterPro"/>
</dbReference>
<dbReference type="InterPro" id="IPR052073">
    <property type="entry name" value="Amide_Lactam_Regulators"/>
</dbReference>
<dbReference type="PANTHER" id="PTHR47171:SF6">
    <property type="entry name" value="SPECIFIC TRANSCRIPTION FACTOR, PUTATIVE (AFU_ORTHOLOGUE AFUA_2G06130)-RELATED"/>
    <property type="match status" value="1"/>
</dbReference>
<feature type="compositionally biased region" description="Polar residues" evidence="6">
    <location>
        <begin position="526"/>
        <end position="551"/>
    </location>
</feature>
<accession>A0A6A6EHH9</accession>
<gene>
    <name evidence="8" type="ORF">K469DRAFT_720136</name>
</gene>
<evidence type="ECO:0000313" key="8">
    <source>
        <dbReference type="EMBL" id="KAF2191154.1"/>
    </source>
</evidence>
<proteinExistence type="predicted"/>
<dbReference type="Pfam" id="PF04082">
    <property type="entry name" value="Fungal_trans"/>
    <property type="match status" value="1"/>
</dbReference>
<evidence type="ECO:0000256" key="4">
    <source>
        <dbReference type="ARBA" id="ARBA00023163"/>
    </source>
</evidence>
<name>A0A6A6EHH9_9PEZI</name>
<dbReference type="GO" id="GO:0003677">
    <property type="term" value="F:DNA binding"/>
    <property type="evidence" value="ECO:0007669"/>
    <property type="project" value="UniProtKB-KW"/>
</dbReference>
<feature type="region of interest" description="Disordered" evidence="6">
    <location>
        <begin position="485"/>
        <end position="568"/>
    </location>
</feature>
<dbReference type="InterPro" id="IPR007219">
    <property type="entry name" value="XnlR_reg_dom"/>
</dbReference>
<dbReference type="PANTHER" id="PTHR47171">
    <property type="entry name" value="FARA-RELATED"/>
    <property type="match status" value="1"/>
</dbReference>
<feature type="compositionally biased region" description="Pro residues" evidence="6">
    <location>
        <begin position="502"/>
        <end position="511"/>
    </location>
</feature>